<gene>
    <name evidence="3" type="ORF">NCTC3166_00355</name>
</gene>
<protein>
    <submittedName>
        <fullName evidence="3">Putative lipoprotein</fullName>
    </submittedName>
</protein>
<dbReference type="EMBL" id="LR134266">
    <property type="protein sequence ID" value="VED66569.1"/>
    <property type="molecule type" value="Genomic_DNA"/>
</dbReference>
<feature type="signal peptide" evidence="2">
    <location>
        <begin position="1"/>
        <end position="23"/>
    </location>
</feature>
<organism evidence="3 4">
    <name type="scientific">Streptococcus viridans</name>
    <dbReference type="NCBI Taxonomy" id="78535"/>
    <lineage>
        <taxon>Bacteria</taxon>
        <taxon>Bacillati</taxon>
        <taxon>Bacillota</taxon>
        <taxon>Bacilli</taxon>
        <taxon>Lactobacillales</taxon>
        <taxon>Streptococcaceae</taxon>
        <taxon>Streptococcus</taxon>
    </lineage>
</organism>
<dbReference type="PROSITE" id="PS51257">
    <property type="entry name" value="PROKAR_LIPOPROTEIN"/>
    <property type="match status" value="1"/>
</dbReference>
<sequence length="181" mass="20588">MKKILLTGACLLTLTACSTPSQNQLENKPKQTQSQQKAKEEKVKTKTFSRALSADVVTKIKVYYLKDKVTAFSFIHEKEIPEEEKDKSREELADFYQEDMESSPYFEAMNKAKGIELKVLISADKKTVRQFITFDLAKMDVDEAAAALGVTDKKGTLFEKLKDKPEDFFKAIEEQGLTEEE</sequence>
<feature type="region of interest" description="Disordered" evidence="1">
    <location>
        <begin position="20"/>
        <end position="41"/>
    </location>
</feature>
<keyword evidence="4" id="KW-1185">Reference proteome</keyword>
<dbReference type="AlphaFoldDB" id="A0A3S4M1Y8"/>
<feature type="compositionally biased region" description="Polar residues" evidence="1">
    <location>
        <begin position="20"/>
        <end position="36"/>
    </location>
</feature>
<evidence type="ECO:0000313" key="3">
    <source>
        <dbReference type="EMBL" id="VED66569.1"/>
    </source>
</evidence>
<dbReference type="Proteomes" id="UP000270025">
    <property type="component" value="Chromosome"/>
</dbReference>
<dbReference type="SUPFAM" id="SSF160704">
    <property type="entry name" value="YehR-like"/>
    <property type="match status" value="1"/>
</dbReference>
<reference evidence="3 4" key="1">
    <citation type="submission" date="2018-12" db="EMBL/GenBank/DDBJ databases">
        <authorList>
            <consortium name="Pathogen Informatics"/>
        </authorList>
    </citation>
    <scope>NUCLEOTIDE SEQUENCE [LARGE SCALE GENOMIC DNA]</scope>
    <source>
        <strain evidence="3 4">NCTC3166</strain>
    </source>
</reference>
<proteinExistence type="predicted"/>
<evidence type="ECO:0000256" key="2">
    <source>
        <dbReference type="SAM" id="SignalP"/>
    </source>
</evidence>
<dbReference type="RefSeq" id="WP_185946465.1">
    <property type="nucleotide sequence ID" value="NZ_LR134266.1"/>
</dbReference>
<accession>A0A3S4M1Y8</accession>
<dbReference type="InterPro" id="IPR036699">
    <property type="entry name" value="YehR-like_sf"/>
</dbReference>
<keyword evidence="2" id="KW-0732">Signal</keyword>
<evidence type="ECO:0000256" key="1">
    <source>
        <dbReference type="SAM" id="MobiDB-lite"/>
    </source>
</evidence>
<evidence type="ECO:0000313" key="4">
    <source>
        <dbReference type="Proteomes" id="UP000270025"/>
    </source>
</evidence>
<name>A0A3S4M1Y8_9STRE</name>
<keyword evidence="3" id="KW-0449">Lipoprotein</keyword>
<feature type="chain" id="PRO_5039379058" evidence="2">
    <location>
        <begin position="24"/>
        <end position="181"/>
    </location>
</feature>
<dbReference type="KEGG" id="svf:NCTC3166_00355"/>